<dbReference type="FunFam" id="1.10.510.10:FF:000947">
    <property type="entry name" value="serine/threonine-protein kinase OSR1"/>
    <property type="match status" value="1"/>
</dbReference>
<dbReference type="GO" id="GO:0004672">
    <property type="term" value="F:protein kinase activity"/>
    <property type="evidence" value="ECO:0007669"/>
    <property type="project" value="InterPro"/>
</dbReference>
<dbReference type="Proteomes" id="UP000325081">
    <property type="component" value="Unassembled WGS sequence"/>
</dbReference>
<comment type="similarity">
    <text evidence="1">Belongs to the protein kinase superfamily. STE Ser/Thr protein kinase family. STE20 subfamily.</text>
</comment>
<dbReference type="Gene3D" id="1.10.510.10">
    <property type="entry name" value="Transferase(Phosphotransferase) domain 1"/>
    <property type="match status" value="1"/>
</dbReference>
<dbReference type="PROSITE" id="PS50011">
    <property type="entry name" value="PROTEIN_KINASE_DOM"/>
    <property type="match status" value="1"/>
</dbReference>
<accession>A0A5A7PG32</accession>
<dbReference type="InterPro" id="IPR011009">
    <property type="entry name" value="Kinase-like_dom_sf"/>
</dbReference>
<comment type="caution">
    <text evidence="3">The sequence shown here is derived from an EMBL/GenBank/DDBJ whole genome shotgun (WGS) entry which is preliminary data.</text>
</comment>
<dbReference type="GO" id="GO:0043539">
    <property type="term" value="F:protein serine/threonine kinase activator activity"/>
    <property type="evidence" value="ECO:0007669"/>
    <property type="project" value="InterPro"/>
</dbReference>
<dbReference type="CDD" id="cd06610">
    <property type="entry name" value="STKc_OSR1_SPAK"/>
    <property type="match status" value="1"/>
</dbReference>
<proteinExistence type="inferred from homology"/>
<name>A0A5A7PG32_STRAF</name>
<dbReference type="AlphaFoldDB" id="A0A5A7PG32"/>
<keyword evidence="4" id="KW-1185">Reference proteome</keyword>
<dbReference type="InterPro" id="IPR047173">
    <property type="entry name" value="STRAD_A/B-like"/>
</dbReference>
<evidence type="ECO:0000259" key="2">
    <source>
        <dbReference type="PROSITE" id="PS50011"/>
    </source>
</evidence>
<reference evidence="4" key="1">
    <citation type="journal article" date="2019" name="Curr. Biol.">
        <title>Genome Sequence of Striga asiatica Provides Insight into the Evolution of Plant Parasitism.</title>
        <authorList>
            <person name="Yoshida S."/>
            <person name="Kim S."/>
            <person name="Wafula E.K."/>
            <person name="Tanskanen J."/>
            <person name="Kim Y.M."/>
            <person name="Honaas L."/>
            <person name="Yang Z."/>
            <person name="Spallek T."/>
            <person name="Conn C.E."/>
            <person name="Ichihashi Y."/>
            <person name="Cheong K."/>
            <person name="Cui S."/>
            <person name="Der J.P."/>
            <person name="Gundlach H."/>
            <person name="Jiao Y."/>
            <person name="Hori C."/>
            <person name="Ishida J.K."/>
            <person name="Kasahara H."/>
            <person name="Kiba T."/>
            <person name="Kim M.S."/>
            <person name="Koo N."/>
            <person name="Laohavisit A."/>
            <person name="Lee Y.H."/>
            <person name="Lumba S."/>
            <person name="McCourt P."/>
            <person name="Mortimer J.C."/>
            <person name="Mutuku J.M."/>
            <person name="Nomura T."/>
            <person name="Sasaki-Sekimoto Y."/>
            <person name="Seto Y."/>
            <person name="Wang Y."/>
            <person name="Wakatake T."/>
            <person name="Sakakibara H."/>
            <person name="Demura T."/>
            <person name="Yamaguchi S."/>
            <person name="Yoneyama K."/>
            <person name="Manabe R.I."/>
            <person name="Nelson D.C."/>
            <person name="Schulman A.H."/>
            <person name="Timko M.P."/>
            <person name="dePamphilis C.W."/>
            <person name="Choi D."/>
            <person name="Shirasu K."/>
        </authorList>
    </citation>
    <scope>NUCLEOTIDE SEQUENCE [LARGE SCALE GENOMIC DNA]</scope>
    <source>
        <strain evidence="4">cv. UVA1</strain>
    </source>
</reference>
<evidence type="ECO:0000256" key="1">
    <source>
        <dbReference type="ARBA" id="ARBA00008874"/>
    </source>
</evidence>
<sequence>MLSRRRVLSLYRLKLASTAYSGEENLGIGVSITSYGLQQLTIATQKGVNVVINRKFMESKKNFPLTANDYELYEEIGEGACATVYRALCIPLNETVAIKVLDFEKCDNDLDGIGQQVQTRILIDHPNVLRAYCSFTTGHNLWVVMPFMAGGSCLHILKTSFPKGFEEAVIATLLREVLKALVYFHAHRHIHRDVKAGNILIDSDGSVKLGDFGIAACMFDTSDRQPSRNTFVGTQCWMAPEVMLQQVRGYDFKADIWSFGITALELAHGHAPFSKYPPMKVLLTTLQNDPPGLDYEREKRFSKSFREMIASCLVKDPEKRLTSEKLLKLPFFKNARSSDYLSHTILDSLSRLGESFRTLKAKEKDILVQDKELCKDKEHLSQQEYIRGISAWNFNLEDLKNRVAHVSLLSIVQLRNVSDFINARFISSYSQIQDDLISNSEDSSVSGKQIDAQDDIGFTMNRVYPERVNHFNAASQLEDELNDINDLDPSVASFPSKPLQALKDNKCMDLMRIAKSLEADNQISYDRERPSKHRRCVPLRCNNLFQRLVDIYSRLFLIHYPEFKLIVEAHSGQPNISSVNGAKSAATALVSAWFWDLYVSLRKSVQSVSGSAFTQHFGTPQSFILERYDRFLVHLNAILRPTHIQYTIADAVYIPLITTTYDWNNLQNPFTITDMKVDEDYAYALMEIMEKRNSSWRIEKLSSDIFGTPAWLLDWHPANENVITLKPPAAYAWFPDKSNFNKEDLIAAYIIGEAITPILGPVDADDWQLLLPDGRKPADVFWAETHRVDARRFTGSTEVRVYDEKKFDFIVIRTTRTSGSKRPAPDIAGYILPQLKETVSEASSLEKVDMFRILDYCYYARVIFRTSAQSQHVALKAMAFI</sequence>
<dbReference type="SUPFAM" id="SSF56112">
    <property type="entry name" value="Protein kinase-like (PK-like)"/>
    <property type="match status" value="1"/>
</dbReference>
<keyword evidence="3" id="KW-0808">Transferase</keyword>
<dbReference type="InterPro" id="IPR000719">
    <property type="entry name" value="Prot_kinase_dom"/>
</dbReference>
<dbReference type="GO" id="GO:0005524">
    <property type="term" value="F:ATP binding"/>
    <property type="evidence" value="ECO:0007669"/>
    <property type="project" value="InterPro"/>
</dbReference>
<dbReference type="OrthoDB" id="248923at2759"/>
<feature type="domain" description="Protein kinase" evidence="2">
    <location>
        <begin position="70"/>
        <end position="332"/>
    </location>
</feature>
<gene>
    <name evidence="3" type="ORF">STAS_07732</name>
</gene>
<dbReference type="PANTHER" id="PTHR48014">
    <property type="entry name" value="SERINE/THREONINE-PROTEIN KINASE FRAY2"/>
    <property type="match status" value="1"/>
</dbReference>
<dbReference type="FunFam" id="3.30.200.20:FF:000099">
    <property type="entry name" value="Serine/threonine-protein kinase BLUS1"/>
    <property type="match status" value="1"/>
</dbReference>
<dbReference type="Gene3D" id="3.30.200.20">
    <property type="entry name" value="Phosphorylase Kinase, domain 1"/>
    <property type="match status" value="1"/>
</dbReference>
<dbReference type="Pfam" id="PF00069">
    <property type="entry name" value="Pkinase"/>
    <property type="match status" value="1"/>
</dbReference>
<protein>
    <submittedName>
        <fullName evidence="3">Protein kinase</fullName>
    </submittedName>
</protein>
<dbReference type="SMART" id="SM00220">
    <property type="entry name" value="S_TKc"/>
    <property type="match status" value="1"/>
</dbReference>
<evidence type="ECO:0000313" key="4">
    <source>
        <dbReference type="Proteomes" id="UP000325081"/>
    </source>
</evidence>
<keyword evidence="3" id="KW-0418">Kinase</keyword>
<dbReference type="PANTHER" id="PTHR48014:SF10">
    <property type="entry name" value="PROTEIN KINASE SUPERFAMILY PROTEIN"/>
    <property type="match status" value="1"/>
</dbReference>
<organism evidence="3 4">
    <name type="scientific">Striga asiatica</name>
    <name type="common">Asiatic witchweed</name>
    <name type="synonym">Buchnera asiatica</name>
    <dbReference type="NCBI Taxonomy" id="4170"/>
    <lineage>
        <taxon>Eukaryota</taxon>
        <taxon>Viridiplantae</taxon>
        <taxon>Streptophyta</taxon>
        <taxon>Embryophyta</taxon>
        <taxon>Tracheophyta</taxon>
        <taxon>Spermatophyta</taxon>
        <taxon>Magnoliopsida</taxon>
        <taxon>eudicotyledons</taxon>
        <taxon>Gunneridae</taxon>
        <taxon>Pentapetalae</taxon>
        <taxon>asterids</taxon>
        <taxon>lamiids</taxon>
        <taxon>Lamiales</taxon>
        <taxon>Orobanchaceae</taxon>
        <taxon>Buchnereae</taxon>
        <taxon>Striga</taxon>
    </lineage>
</organism>
<evidence type="ECO:0000313" key="3">
    <source>
        <dbReference type="EMBL" id="GER31701.1"/>
    </source>
</evidence>
<dbReference type="EMBL" id="BKCP01004516">
    <property type="protein sequence ID" value="GER31701.1"/>
    <property type="molecule type" value="Genomic_DNA"/>
</dbReference>